<evidence type="ECO:0000313" key="9">
    <source>
        <dbReference type="Ensembl" id="ENSAPLP00020023440.1"/>
    </source>
</evidence>
<feature type="chain" id="PRO_5045078860" description="Glutathione peroxidase" evidence="8">
    <location>
        <begin position="20"/>
        <end position="175"/>
    </location>
</feature>
<protein>
    <recommendedName>
        <fullName evidence="3 7">Glutathione peroxidase</fullName>
    </recommendedName>
</protein>
<dbReference type="GO" id="GO:0005788">
    <property type="term" value="C:endoplasmic reticulum lumen"/>
    <property type="evidence" value="ECO:0007669"/>
    <property type="project" value="UniProtKB-ARBA"/>
</dbReference>
<name>A0A8B9TMH1_ANAPL</name>
<dbReference type="Pfam" id="PF00255">
    <property type="entry name" value="GSHPx"/>
    <property type="match status" value="1"/>
</dbReference>
<evidence type="ECO:0000256" key="5">
    <source>
        <dbReference type="ARBA" id="ARBA00023002"/>
    </source>
</evidence>
<evidence type="ECO:0000256" key="3">
    <source>
        <dbReference type="ARBA" id="ARBA00012310"/>
    </source>
</evidence>
<dbReference type="GO" id="GO:0004602">
    <property type="term" value="F:glutathione peroxidase activity"/>
    <property type="evidence" value="ECO:0007669"/>
    <property type="project" value="UniProtKB-EC"/>
</dbReference>
<dbReference type="SUPFAM" id="SSF52833">
    <property type="entry name" value="Thioredoxin-like"/>
    <property type="match status" value="1"/>
</dbReference>
<keyword evidence="4 7" id="KW-0575">Peroxidase</keyword>
<proteinExistence type="inferred from homology"/>
<dbReference type="InterPro" id="IPR000889">
    <property type="entry name" value="Glutathione_peroxidase"/>
</dbReference>
<dbReference type="PRINTS" id="PR01011">
    <property type="entry name" value="GLUTPROXDASE"/>
</dbReference>
<dbReference type="InterPro" id="IPR036249">
    <property type="entry name" value="Thioredoxin-like_sf"/>
</dbReference>
<dbReference type="Ensembl" id="ENSAPLT00020025304.1">
    <property type="protein sequence ID" value="ENSAPLP00020023440.1"/>
    <property type="gene ID" value="ENSAPLG00020016286.1"/>
</dbReference>
<sequence length="175" mass="19769">MQQSLLSALLLLAFSATQQKETDFYTFKVVNIRGKLVSLEKYRGSVSLVVNVASECGFTDSHYKALQQLQKDLGPYHFNQEPDTNKEIESFARKTYGATFPMFSKIAVSGAGAIPAFKYLIDSTGEEPTWNFWKYLVGPNGKVVKAWDSTVSVEEIRPYVTELVRKIILKKKDEL</sequence>
<evidence type="ECO:0000313" key="10">
    <source>
        <dbReference type="Proteomes" id="UP000694400"/>
    </source>
</evidence>
<organism evidence="9 10">
    <name type="scientific">Anas platyrhynchos</name>
    <name type="common">Mallard</name>
    <name type="synonym">Anas boschas</name>
    <dbReference type="NCBI Taxonomy" id="8839"/>
    <lineage>
        <taxon>Eukaryota</taxon>
        <taxon>Metazoa</taxon>
        <taxon>Chordata</taxon>
        <taxon>Craniata</taxon>
        <taxon>Vertebrata</taxon>
        <taxon>Euteleostomi</taxon>
        <taxon>Archelosauria</taxon>
        <taxon>Archosauria</taxon>
        <taxon>Dinosauria</taxon>
        <taxon>Saurischia</taxon>
        <taxon>Theropoda</taxon>
        <taxon>Coelurosauria</taxon>
        <taxon>Aves</taxon>
        <taxon>Neognathae</taxon>
        <taxon>Galloanserae</taxon>
        <taxon>Anseriformes</taxon>
        <taxon>Anatidae</taxon>
        <taxon>Anatinae</taxon>
        <taxon>Anas</taxon>
    </lineage>
</organism>
<evidence type="ECO:0000256" key="2">
    <source>
        <dbReference type="ARBA" id="ARBA00006926"/>
    </source>
</evidence>
<evidence type="ECO:0000256" key="1">
    <source>
        <dbReference type="ARBA" id="ARBA00000217"/>
    </source>
</evidence>
<dbReference type="PROSITE" id="PS00460">
    <property type="entry name" value="GLUTATHIONE_PEROXID_1"/>
    <property type="match status" value="1"/>
</dbReference>
<dbReference type="NCBIfam" id="TIGR02540">
    <property type="entry name" value="gpx7"/>
    <property type="match status" value="1"/>
</dbReference>
<keyword evidence="8" id="KW-0732">Signal</keyword>
<dbReference type="CDD" id="cd00340">
    <property type="entry name" value="GSH_Peroxidase"/>
    <property type="match status" value="1"/>
</dbReference>
<dbReference type="AlphaFoldDB" id="A0A8B9TMH1"/>
<feature type="signal peptide" evidence="8">
    <location>
        <begin position="1"/>
        <end position="19"/>
    </location>
</feature>
<dbReference type="Gene3D" id="3.40.30.10">
    <property type="entry name" value="Glutaredoxin"/>
    <property type="match status" value="1"/>
</dbReference>
<dbReference type="Proteomes" id="UP000694400">
    <property type="component" value="Chromosome 8"/>
</dbReference>
<reference evidence="9" key="2">
    <citation type="submission" date="2025-08" db="UniProtKB">
        <authorList>
            <consortium name="Ensembl"/>
        </authorList>
    </citation>
    <scope>IDENTIFICATION</scope>
</reference>
<dbReference type="GO" id="GO:0006979">
    <property type="term" value="P:response to oxidative stress"/>
    <property type="evidence" value="ECO:0007669"/>
    <property type="project" value="InterPro"/>
</dbReference>
<dbReference type="PANTHER" id="PTHR11592">
    <property type="entry name" value="GLUTATHIONE PEROXIDASE"/>
    <property type="match status" value="1"/>
</dbReference>
<dbReference type="PROSITE" id="PS51355">
    <property type="entry name" value="GLUTATHIONE_PEROXID_3"/>
    <property type="match status" value="1"/>
</dbReference>
<accession>A0A8B9TMH1</accession>
<evidence type="ECO:0000256" key="7">
    <source>
        <dbReference type="RuleBase" id="RU000499"/>
    </source>
</evidence>
<comment type="similarity">
    <text evidence="2 7">Belongs to the glutathione peroxidase family.</text>
</comment>
<dbReference type="InterPro" id="IPR029759">
    <property type="entry name" value="GPX_AS"/>
</dbReference>
<evidence type="ECO:0000256" key="6">
    <source>
        <dbReference type="PIRSR" id="PIRSR000303-1"/>
    </source>
</evidence>
<reference evidence="9" key="3">
    <citation type="submission" date="2025-09" db="UniProtKB">
        <authorList>
            <consortium name="Ensembl"/>
        </authorList>
    </citation>
    <scope>IDENTIFICATION</scope>
</reference>
<feature type="active site" evidence="6">
    <location>
        <position position="56"/>
    </location>
</feature>
<evidence type="ECO:0000256" key="4">
    <source>
        <dbReference type="ARBA" id="ARBA00022559"/>
    </source>
</evidence>
<dbReference type="GO" id="GO:0033554">
    <property type="term" value="P:cellular response to stress"/>
    <property type="evidence" value="ECO:0007669"/>
    <property type="project" value="UniProtKB-ARBA"/>
</dbReference>
<dbReference type="PIRSF" id="PIRSF000303">
    <property type="entry name" value="Glutathion_perox"/>
    <property type="match status" value="1"/>
</dbReference>
<dbReference type="PANTHER" id="PTHR11592:SF5">
    <property type="entry name" value="GLUTATHIONE PEROXIDASE 7"/>
    <property type="match status" value="1"/>
</dbReference>
<evidence type="ECO:0000256" key="8">
    <source>
        <dbReference type="SAM" id="SignalP"/>
    </source>
</evidence>
<comment type="catalytic activity">
    <reaction evidence="1">
        <text>2 glutathione + H2O2 = glutathione disulfide + 2 H2O</text>
        <dbReference type="Rhea" id="RHEA:16833"/>
        <dbReference type="ChEBI" id="CHEBI:15377"/>
        <dbReference type="ChEBI" id="CHEBI:16240"/>
        <dbReference type="ChEBI" id="CHEBI:57925"/>
        <dbReference type="ChEBI" id="CHEBI:58297"/>
        <dbReference type="EC" id="1.11.1.9"/>
    </reaction>
</comment>
<keyword evidence="5 7" id="KW-0560">Oxidoreductase</keyword>
<reference evidence="9" key="1">
    <citation type="submission" date="2019-08" db="EMBL/GenBank/DDBJ databases">
        <title>Three high-quality genomes provides insights into domestication of ducks.</title>
        <authorList>
            <person name="Hou Z.C."/>
            <person name="Zhu F."/>
            <person name="Yin Z.T."/>
            <person name="Zhang F."/>
        </authorList>
    </citation>
    <scope>NUCLEOTIDE SEQUENCE [LARGE SCALE GENOMIC DNA]</scope>
</reference>
<dbReference type="InterPro" id="IPR013376">
    <property type="entry name" value="Glut_perox_Gpx7"/>
</dbReference>